<organism evidence="2 3">
    <name type="scientific">Actinocrinis puniceicyclus</name>
    <dbReference type="NCBI Taxonomy" id="977794"/>
    <lineage>
        <taxon>Bacteria</taxon>
        <taxon>Bacillati</taxon>
        <taxon>Actinomycetota</taxon>
        <taxon>Actinomycetes</taxon>
        <taxon>Catenulisporales</taxon>
        <taxon>Actinospicaceae</taxon>
        <taxon>Actinocrinis</taxon>
    </lineage>
</organism>
<dbReference type="SUPFAM" id="SSF46785">
    <property type="entry name" value="Winged helix' DNA-binding domain"/>
    <property type="match status" value="1"/>
</dbReference>
<name>A0A8J7WPL7_9ACTN</name>
<feature type="domain" description="HTH iclR-type" evidence="1">
    <location>
        <begin position="22"/>
        <end position="65"/>
    </location>
</feature>
<dbReference type="InterPro" id="IPR036388">
    <property type="entry name" value="WH-like_DNA-bd_sf"/>
</dbReference>
<dbReference type="EMBL" id="JAGSXH010000072">
    <property type="protein sequence ID" value="MBS2965163.1"/>
    <property type="molecule type" value="Genomic_DNA"/>
</dbReference>
<evidence type="ECO:0000313" key="3">
    <source>
        <dbReference type="Proteomes" id="UP000677913"/>
    </source>
</evidence>
<dbReference type="RefSeq" id="WP_211469522.1">
    <property type="nucleotide sequence ID" value="NZ_JAGSXH010000072.1"/>
</dbReference>
<dbReference type="InterPro" id="IPR011991">
    <property type="entry name" value="ArsR-like_HTH"/>
</dbReference>
<dbReference type="CDD" id="cd00090">
    <property type="entry name" value="HTH_ARSR"/>
    <property type="match status" value="1"/>
</dbReference>
<gene>
    <name evidence="2" type="ORF">KGA66_19085</name>
</gene>
<dbReference type="InterPro" id="IPR005471">
    <property type="entry name" value="Tscrpt_reg_IclR_N"/>
</dbReference>
<dbReference type="Pfam" id="PF09339">
    <property type="entry name" value="HTH_IclR"/>
    <property type="match status" value="1"/>
</dbReference>
<protein>
    <submittedName>
        <fullName evidence="2">Helix-turn-helix domain-containing protein</fullName>
    </submittedName>
</protein>
<dbReference type="InterPro" id="IPR036390">
    <property type="entry name" value="WH_DNA-bd_sf"/>
</dbReference>
<keyword evidence="3" id="KW-1185">Reference proteome</keyword>
<comment type="caution">
    <text evidence="2">The sequence shown here is derived from an EMBL/GenBank/DDBJ whole genome shotgun (WGS) entry which is preliminary data.</text>
</comment>
<proteinExistence type="predicted"/>
<evidence type="ECO:0000259" key="1">
    <source>
        <dbReference type="Pfam" id="PF09339"/>
    </source>
</evidence>
<dbReference type="AlphaFoldDB" id="A0A8J7WPL7"/>
<reference evidence="2" key="1">
    <citation type="submission" date="2021-04" db="EMBL/GenBank/DDBJ databases">
        <title>Genome based classification of Actinospica acidithermotolerans sp. nov., an actinobacterium isolated from an Indonesian hot spring.</title>
        <authorList>
            <person name="Kusuma A.B."/>
            <person name="Putra K.E."/>
            <person name="Nafisah S."/>
            <person name="Loh J."/>
            <person name="Nouioui I."/>
            <person name="Goodfellow M."/>
        </authorList>
    </citation>
    <scope>NUCLEOTIDE SEQUENCE</scope>
    <source>
        <strain evidence="2">DSM 45618</strain>
    </source>
</reference>
<sequence length="238" mass="25735">MNTDRTLADPAPAAALGESRSRVLDLLRSADGQLGVQEIAERAGLHPNTARFHLDALVEAGLAERASEGGGQPGRPRTIYRARPAAAAAGQRSYRLLAEILTTLVAEHLPQPQRSAAEAGRTWGGYLIDRPAPFEHVDTREAVERLVGVLAEMGFDPEVEKADQGTDENGGRVRLHHCPFREVAEHHRDVVCSLHLGLMQGALAELRTPVAADRLDPFVEPNLCIAHLSLPNQAHTSD</sequence>
<evidence type="ECO:0000313" key="2">
    <source>
        <dbReference type="EMBL" id="MBS2965163.1"/>
    </source>
</evidence>
<dbReference type="Gene3D" id="1.10.10.10">
    <property type="entry name" value="Winged helix-like DNA-binding domain superfamily/Winged helix DNA-binding domain"/>
    <property type="match status" value="1"/>
</dbReference>
<dbReference type="Proteomes" id="UP000677913">
    <property type="component" value="Unassembled WGS sequence"/>
</dbReference>
<accession>A0A8J7WPL7</accession>